<comment type="caution">
    <text evidence="4">The sequence shown here is derived from an EMBL/GenBank/DDBJ whole genome shotgun (WGS) entry which is preliminary data.</text>
</comment>
<dbReference type="PANTHER" id="PTHR24220">
    <property type="entry name" value="IMPORT ATP-BINDING PROTEIN"/>
    <property type="match status" value="1"/>
</dbReference>
<dbReference type="InterPro" id="IPR015854">
    <property type="entry name" value="ABC_transpr_LolD-like"/>
</dbReference>
<dbReference type="GO" id="GO:0005886">
    <property type="term" value="C:plasma membrane"/>
    <property type="evidence" value="ECO:0007669"/>
    <property type="project" value="TreeGrafter"/>
</dbReference>
<dbReference type="InterPro" id="IPR003593">
    <property type="entry name" value="AAA+_ATPase"/>
</dbReference>
<keyword evidence="2 4" id="KW-0067">ATP-binding</keyword>
<gene>
    <name evidence="4" type="ORF">HNQ58_000062</name>
</gene>
<dbReference type="SMART" id="SM00382">
    <property type="entry name" value="AAA"/>
    <property type="match status" value="1"/>
</dbReference>
<dbReference type="Proteomes" id="UP000519004">
    <property type="component" value="Unassembled WGS sequence"/>
</dbReference>
<evidence type="ECO:0000313" key="4">
    <source>
        <dbReference type="EMBL" id="MBB5014191.1"/>
    </source>
</evidence>
<reference evidence="4 5" key="1">
    <citation type="submission" date="2020-08" db="EMBL/GenBank/DDBJ databases">
        <title>Genomic Encyclopedia of Type Strains, Phase IV (KMG-IV): sequencing the most valuable type-strain genomes for metagenomic binning, comparative biology and taxonomic classification.</title>
        <authorList>
            <person name="Goeker M."/>
        </authorList>
    </citation>
    <scope>NUCLEOTIDE SEQUENCE [LARGE SCALE GENOMIC DNA]</scope>
    <source>
        <strain evidence="4 5">DSM 25897</strain>
    </source>
</reference>
<dbReference type="Pfam" id="PF00005">
    <property type="entry name" value="ABC_tran"/>
    <property type="match status" value="1"/>
</dbReference>
<accession>A0A7W7V8D3</accession>
<dbReference type="SUPFAM" id="SSF52540">
    <property type="entry name" value="P-loop containing nucleoside triphosphate hydrolases"/>
    <property type="match status" value="1"/>
</dbReference>
<dbReference type="GO" id="GO:0022857">
    <property type="term" value="F:transmembrane transporter activity"/>
    <property type="evidence" value="ECO:0007669"/>
    <property type="project" value="TreeGrafter"/>
</dbReference>
<evidence type="ECO:0000313" key="5">
    <source>
        <dbReference type="Proteomes" id="UP000519004"/>
    </source>
</evidence>
<evidence type="ECO:0000256" key="1">
    <source>
        <dbReference type="ARBA" id="ARBA00022741"/>
    </source>
</evidence>
<dbReference type="InterPro" id="IPR003439">
    <property type="entry name" value="ABC_transporter-like_ATP-bd"/>
</dbReference>
<sequence length="238" mass="25315">MSAAPVLAVRGLRFGWGARPLLDIPEFSLAAGERVFLFGPSGSGKSTLLNLLAGTLAPQAGEVTLGGESLTALPARKRDRVRSDHLGFVFQQFNLLPFVSVRENVLLPCRFSRRRRARAIERDGSLDAAAARLLGALGLADPDILRRRADALSVGQQQRVAAARALIGAPELVMADEPTSALDADARADFMRLLFAECAHTGAALLFVSHDRALQAGFDRVLSLPALNRAGGVREAAA</sequence>
<dbReference type="GO" id="GO:0005524">
    <property type="term" value="F:ATP binding"/>
    <property type="evidence" value="ECO:0007669"/>
    <property type="project" value="UniProtKB-KW"/>
</dbReference>
<protein>
    <submittedName>
        <fullName evidence="4">Putative ABC transport system ATP-binding protein</fullName>
    </submittedName>
</protein>
<dbReference type="PROSITE" id="PS50893">
    <property type="entry name" value="ABC_TRANSPORTER_2"/>
    <property type="match status" value="1"/>
</dbReference>
<dbReference type="Gene3D" id="3.40.50.300">
    <property type="entry name" value="P-loop containing nucleotide triphosphate hydrolases"/>
    <property type="match status" value="1"/>
</dbReference>
<keyword evidence="5" id="KW-1185">Reference proteome</keyword>
<name>A0A7W7V8D3_9GAMM</name>
<proteinExistence type="predicted"/>
<organism evidence="4 5">
    <name type="scientific">Rehaibacterium terrae</name>
    <dbReference type="NCBI Taxonomy" id="1341696"/>
    <lineage>
        <taxon>Bacteria</taxon>
        <taxon>Pseudomonadati</taxon>
        <taxon>Pseudomonadota</taxon>
        <taxon>Gammaproteobacteria</taxon>
        <taxon>Lysobacterales</taxon>
        <taxon>Lysobacteraceae</taxon>
        <taxon>Rehaibacterium</taxon>
    </lineage>
</organism>
<dbReference type="PANTHER" id="PTHR24220:SF611">
    <property type="entry name" value="ATP-BINDING COMPONENT OF ABC TRANSPORTER-RELATED"/>
    <property type="match status" value="1"/>
</dbReference>
<keyword evidence="1" id="KW-0547">Nucleotide-binding</keyword>
<dbReference type="AlphaFoldDB" id="A0A7W7V8D3"/>
<evidence type="ECO:0000256" key="2">
    <source>
        <dbReference type="ARBA" id="ARBA00022840"/>
    </source>
</evidence>
<dbReference type="InterPro" id="IPR027417">
    <property type="entry name" value="P-loop_NTPase"/>
</dbReference>
<feature type="domain" description="ABC transporter" evidence="3">
    <location>
        <begin position="7"/>
        <end position="230"/>
    </location>
</feature>
<dbReference type="GO" id="GO:0016887">
    <property type="term" value="F:ATP hydrolysis activity"/>
    <property type="evidence" value="ECO:0007669"/>
    <property type="project" value="InterPro"/>
</dbReference>
<evidence type="ECO:0000259" key="3">
    <source>
        <dbReference type="PROSITE" id="PS50893"/>
    </source>
</evidence>
<dbReference type="RefSeq" id="WP_183946787.1">
    <property type="nucleotide sequence ID" value="NZ_JACHHX010000001.1"/>
</dbReference>
<dbReference type="EMBL" id="JACHHX010000001">
    <property type="protein sequence ID" value="MBB5014191.1"/>
    <property type="molecule type" value="Genomic_DNA"/>
</dbReference>